<sequence length="1334" mass="144592">MAVFDGVHYILSPSLPPSRRHELASILDLNGATSVGPHTHLIALGGSYSHHDKQPVESANTNLKVVSDKWVDRSIVMGKIQSEQYYSPDPAMIFSGTVACATDSGQLPASDVEVLSAGITALGGQWRIGLTRDVTHLFALRPGSDKYNTALHFAPHTHMSIVAPHWFDDSVHLGRRLPETPYLWPDPVVLRPGAALTLDEDGINNGDLKRKRPRTSDITGEDFDLSGAGEKERVWEGRKVLLSRSLELSESQRGAVEAGIKRSGGVVVEVEGVVDDEAEERAVDMCDVFVTRWRSGKAYFKAARASRLIGTLTWLFSVESTGTLHSPLDSLLWYPVPRGGIPGLAGCEISITNYTGTARDYLKRLISLTGAKFTPSLSMDNKVLIAGFQPSPKTTRALAWSIPVVNHTWLEDCVVEWRALTVGLERYVVFPPGIDFGKVLMNTDAGGSPSATGNTTVLGGGVVPSGRGIGIVDVDCEEARDTEHAQSFDINASQEDNAIRGAVLSESRVGKGSPVEKGRGRSTDRVLRNKQRPAGSRSRSIRSARAAPPKDSVFQDTYEDRIIDLPEDDDNDARTTKGKQRRSSVKGFPVSTPKSSPGTTRSLSASKPSSLHAPPQGTSTSTREVEAVLAFNGDQDGVPDIVHIDDSVMNVDEDAPKNTKLTRAKLTAKVKTTSKGKGRASPHPQSNDSQSHDDDERTVARSKGKAGAKSNVKPSTASLAPHRTSPSPASGKPRPKLVRRDQTSSTANLPRGEPGEQSEQRVDKSPLSWRLSKAKDAVGCGDEVIQLGSDSEPASPRRFSKASTPTPIKSGMKPKSKSGRSRKSVDREDREDKVPPAKRAENKGAANGRPTSSRRATAHKAASKPVAQPNAEGTTKGRMLRRLSTLSPPPLSPPAKSMSTPKRTVSVLVPSLPEEYFTPGGSKVKPAMEKENTDSEDSCVPGYSAVATEASSSKEQRAAVDRSPDAVGKKPMTSPSNRKGRRSEASVVDVGDGYVSGDTIATMSVRGGIRRSAANKATAKLRDVVMPDVIDYENERKNQKRRRSVGGQLALFSREEDAVESRHVKKRKVEPEGIKADTGGKGKKAKQHEENEEEELVVAIPKEKSRFTKGQGGLQKAASYGMNASETKSVRLMTTGVTLSDEVIKGLSKMGVRMTAKPTDCTHLVARGIVRTEKFLCAMSFSPYVLKEEWVNASIQSGKLLAEHDYLLSDAVAERKWGFKFSEALQRSKQKDRGTQLFKHLTFYLTPKVPIDHKLLKAVVSSAGGQVQNTTPTVRILKAKGNRYVISCPEDASIWRPLVEEGYKIYSTELILRAVLKQEIEWDNTECIVSGPDS</sequence>
<dbReference type="Pfam" id="PF16770">
    <property type="entry name" value="RTT107_BRCT_5"/>
    <property type="match status" value="1"/>
</dbReference>
<dbReference type="SUPFAM" id="SSF52113">
    <property type="entry name" value="BRCT domain"/>
    <property type="match status" value="4"/>
</dbReference>
<reference evidence="4" key="2">
    <citation type="submission" date="2015-01" db="EMBL/GenBank/DDBJ databases">
        <title>Evolutionary Origins and Diversification of the Mycorrhizal Mutualists.</title>
        <authorList>
            <consortium name="DOE Joint Genome Institute"/>
            <consortium name="Mycorrhizal Genomics Consortium"/>
            <person name="Kohler A."/>
            <person name="Kuo A."/>
            <person name="Nagy L.G."/>
            <person name="Floudas D."/>
            <person name="Copeland A."/>
            <person name="Barry K.W."/>
            <person name="Cichocki N."/>
            <person name="Veneault-Fourrey C."/>
            <person name="LaButti K."/>
            <person name="Lindquist E.A."/>
            <person name="Lipzen A."/>
            <person name="Lundell T."/>
            <person name="Morin E."/>
            <person name="Murat C."/>
            <person name="Riley R."/>
            <person name="Ohm R."/>
            <person name="Sun H."/>
            <person name="Tunlid A."/>
            <person name="Henrissat B."/>
            <person name="Grigoriev I.V."/>
            <person name="Hibbett D.S."/>
            <person name="Martin F."/>
        </authorList>
    </citation>
    <scope>NUCLEOTIDE SEQUENCE [LARGE SCALE GENOMIC DNA]</scope>
    <source>
        <strain evidence="4">441</strain>
    </source>
</reference>
<dbReference type="SMART" id="SM00292">
    <property type="entry name" value="BRCT"/>
    <property type="match status" value="4"/>
</dbReference>
<dbReference type="CDD" id="cd17743">
    <property type="entry name" value="BRCT_BRC1_like_rpt5"/>
    <property type="match status" value="1"/>
</dbReference>
<dbReference type="PROSITE" id="PS50172">
    <property type="entry name" value="BRCT"/>
    <property type="match status" value="4"/>
</dbReference>
<dbReference type="GO" id="GO:1990683">
    <property type="term" value="P:DNA double-strand break attachment to nuclear envelope"/>
    <property type="evidence" value="ECO:0007669"/>
    <property type="project" value="TreeGrafter"/>
</dbReference>
<dbReference type="Pfam" id="PF16589">
    <property type="entry name" value="BRCT_2"/>
    <property type="match status" value="1"/>
</dbReference>
<feature type="compositionally biased region" description="Basic and acidic residues" evidence="1">
    <location>
        <begin position="952"/>
        <end position="968"/>
    </location>
</feature>
<feature type="compositionally biased region" description="Polar residues" evidence="1">
    <location>
        <begin position="712"/>
        <end position="728"/>
    </location>
</feature>
<dbReference type="Pfam" id="PF00533">
    <property type="entry name" value="BRCT"/>
    <property type="match status" value="1"/>
</dbReference>
<feature type="compositionally biased region" description="Low complexity" evidence="1">
    <location>
        <begin position="532"/>
        <end position="549"/>
    </location>
</feature>
<feature type="region of interest" description="Disordered" evidence="1">
    <location>
        <begin position="1062"/>
        <end position="1094"/>
    </location>
</feature>
<dbReference type="STRING" id="765257.A0A0C9ZP49"/>
<dbReference type="HOGENOM" id="CLU_002149_1_0_1"/>
<protein>
    <recommendedName>
        <fullName evidence="2">BRCT domain-containing protein</fullName>
    </recommendedName>
</protein>
<gene>
    <name evidence="3" type="ORF">PISMIDRAFT_7822</name>
</gene>
<dbReference type="GO" id="GO:0035361">
    <property type="term" value="C:Cul8-RING ubiquitin ligase complex"/>
    <property type="evidence" value="ECO:0007669"/>
    <property type="project" value="TreeGrafter"/>
</dbReference>
<name>A0A0C9ZP49_9AGAM</name>
<feature type="compositionally biased region" description="Basic and acidic residues" evidence="1">
    <location>
        <begin position="1069"/>
        <end position="1080"/>
    </location>
</feature>
<feature type="region of interest" description="Disordered" evidence="1">
    <location>
        <begin position="655"/>
        <end position="987"/>
    </location>
</feature>
<feature type="compositionally biased region" description="Polar residues" evidence="1">
    <location>
        <begin position="592"/>
        <end position="609"/>
    </location>
</feature>
<evidence type="ECO:0000256" key="1">
    <source>
        <dbReference type="SAM" id="MobiDB-lite"/>
    </source>
</evidence>
<feature type="compositionally biased region" description="Basic and acidic residues" evidence="1">
    <location>
        <begin position="690"/>
        <end position="699"/>
    </location>
</feature>
<dbReference type="OrthoDB" id="342264at2759"/>
<dbReference type="CDD" id="cd18436">
    <property type="entry name" value="BRCT_BRC1_like_rpt2"/>
    <property type="match status" value="1"/>
</dbReference>
<dbReference type="PANTHER" id="PTHR47667">
    <property type="entry name" value="REGULATOR OF TY1 TRANSPOSITION PROTEIN 107"/>
    <property type="match status" value="1"/>
</dbReference>
<feature type="compositionally biased region" description="Basic residues" evidence="1">
    <location>
        <begin position="660"/>
        <end position="680"/>
    </location>
</feature>
<dbReference type="Proteomes" id="UP000054018">
    <property type="component" value="Unassembled WGS sequence"/>
</dbReference>
<dbReference type="InterPro" id="IPR053036">
    <property type="entry name" value="CellCycle_DNARepair_Reg"/>
</dbReference>
<feature type="domain" description="BRCT" evidence="2">
    <location>
        <begin position="89"/>
        <end position="184"/>
    </location>
</feature>
<feature type="compositionally biased region" description="Basic and acidic residues" evidence="1">
    <location>
        <begin position="823"/>
        <end position="842"/>
    </location>
</feature>
<feature type="compositionally biased region" description="Basic residues" evidence="1">
    <location>
        <begin position="812"/>
        <end position="822"/>
    </location>
</feature>
<keyword evidence="4" id="KW-1185">Reference proteome</keyword>
<organism evidence="3 4">
    <name type="scientific">Pisolithus microcarpus 441</name>
    <dbReference type="NCBI Taxonomy" id="765257"/>
    <lineage>
        <taxon>Eukaryota</taxon>
        <taxon>Fungi</taxon>
        <taxon>Dikarya</taxon>
        <taxon>Basidiomycota</taxon>
        <taxon>Agaricomycotina</taxon>
        <taxon>Agaricomycetes</taxon>
        <taxon>Agaricomycetidae</taxon>
        <taxon>Boletales</taxon>
        <taxon>Sclerodermatineae</taxon>
        <taxon>Pisolithaceae</taxon>
        <taxon>Pisolithus</taxon>
    </lineage>
</organism>
<evidence type="ECO:0000313" key="4">
    <source>
        <dbReference type="Proteomes" id="UP000054018"/>
    </source>
</evidence>
<feature type="domain" description="BRCT" evidence="2">
    <location>
        <begin position="1141"/>
        <end position="1208"/>
    </location>
</feature>
<reference evidence="3 4" key="1">
    <citation type="submission" date="2014-04" db="EMBL/GenBank/DDBJ databases">
        <authorList>
            <consortium name="DOE Joint Genome Institute"/>
            <person name="Kuo A."/>
            <person name="Kohler A."/>
            <person name="Costa M.D."/>
            <person name="Nagy L.G."/>
            <person name="Floudas D."/>
            <person name="Copeland A."/>
            <person name="Barry K.W."/>
            <person name="Cichocki N."/>
            <person name="Veneault-Fourrey C."/>
            <person name="LaButti K."/>
            <person name="Lindquist E.A."/>
            <person name="Lipzen A."/>
            <person name="Lundell T."/>
            <person name="Morin E."/>
            <person name="Murat C."/>
            <person name="Sun H."/>
            <person name="Tunlid A."/>
            <person name="Henrissat B."/>
            <person name="Grigoriev I.V."/>
            <person name="Hibbett D.S."/>
            <person name="Martin F."/>
            <person name="Nordberg H.P."/>
            <person name="Cantor M.N."/>
            <person name="Hua S.X."/>
        </authorList>
    </citation>
    <scope>NUCLEOTIDE SEQUENCE [LARGE SCALE GENOMIC DNA]</scope>
    <source>
        <strain evidence="3 4">441</strain>
    </source>
</reference>
<dbReference type="GO" id="GO:0006302">
    <property type="term" value="P:double-strand break repair"/>
    <property type="evidence" value="ECO:0007669"/>
    <property type="project" value="TreeGrafter"/>
</dbReference>
<feature type="region of interest" description="Disordered" evidence="1">
    <location>
        <begin position="504"/>
        <end position="622"/>
    </location>
</feature>
<dbReference type="InterPro" id="IPR001357">
    <property type="entry name" value="BRCT_dom"/>
</dbReference>
<dbReference type="Gene3D" id="3.40.50.10190">
    <property type="entry name" value="BRCT domain"/>
    <property type="match status" value="5"/>
</dbReference>
<accession>A0A0C9ZP49</accession>
<dbReference type="GO" id="GO:0005634">
    <property type="term" value="C:nucleus"/>
    <property type="evidence" value="ECO:0007669"/>
    <property type="project" value="TreeGrafter"/>
</dbReference>
<dbReference type="CDD" id="cd18432">
    <property type="entry name" value="BRCT_PAXIP1_rpt6_like"/>
    <property type="match status" value="1"/>
</dbReference>
<evidence type="ECO:0000313" key="3">
    <source>
        <dbReference type="EMBL" id="KIK27824.1"/>
    </source>
</evidence>
<dbReference type="InterPro" id="IPR036420">
    <property type="entry name" value="BRCT_dom_sf"/>
</dbReference>
<dbReference type="EMBL" id="KN833694">
    <property type="protein sequence ID" value="KIK27824.1"/>
    <property type="molecule type" value="Genomic_DNA"/>
</dbReference>
<feature type="domain" description="BRCT" evidence="2">
    <location>
        <begin position="344"/>
        <end position="420"/>
    </location>
</feature>
<feature type="compositionally biased region" description="Basic and acidic residues" evidence="1">
    <location>
        <begin position="514"/>
        <end position="527"/>
    </location>
</feature>
<feature type="domain" description="BRCT" evidence="2">
    <location>
        <begin position="1"/>
        <end position="88"/>
    </location>
</feature>
<evidence type="ECO:0000259" key="2">
    <source>
        <dbReference type="PROSITE" id="PS50172"/>
    </source>
</evidence>
<dbReference type="PANTHER" id="PTHR47667:SF1">
    <property type="entry name" value="REGULATOR OF TY1 TRANSPOSITION PROTEIN 107"/>
    <property type="match status" value="1"/>
</dbReference>
<proteinExistence type="predicted"/>